<dbReference type="Proteomes" id="UP001054945">
    <property type="component" value="Unassembled WGS sequence"/>
</dbReference>
<protein>
    <submittedName>
        <fullName evidence="1">Uncharacterized protein</fullName>
    </submittedName>
</protein>
<evidence type="ECO:0000313" key="2">
    <source>
        <dbReference type="Proteomes" id="UP001054945"/>
    </source>
</evidence>
<gene>
    <name evidence="1" type="ORF">CEXT_564751</name>
</gene>
<evidence type="ECO:0000313" key="1">
    <source>
        <dbReference type="EMBL" id="GIY83547.1"/>
    </source>
</evidence>
<comment type="caution">
    <text evidence="1">The sequence shown here is derived from an EMBL/GenBank/DDBJ whole genome shotgun (WGS) entry which is preliminary data.</text>
</comment>
<sequence>MDYWDLETPYVWRQRKMVGNHTAAEYFMKALFLLVSPESCEILICIMTSAILLGKFSSTPTQVCLLSGSNSSFFSVSESVSCSRTEVVSHSLLFH</sequence>
<reference evidence="1 2" key="1">
    <citation type="submission" date="2021-06" db="EMBL/GenBank/DDBJ databases">
        <title>Caerostris extrusa draft genome.</title>
        <authorList>
            <person name="Kono N."/>
            <person name="Arakawa K."/>
        </authorList>
    </citation>
    <scope>NUCLEOTIDE SEQUENCE [LARGE SCALE GENOMIC DNA]</scope>
</reference>
<accession>A0AAV4WLI6</accession>
<organism evidence="1 2">
    <name type="scientific">Caerostris extrusa</name>
    <name type="common">Bark spider</name>
    <name type="synonym">Caerostris bankana</name>
    <dbReference type="NCBI Taxonomy" id="172846"/>
    <lineage>
        <taxon>Eukaryota</taxon>
        <taxon>Metazoa</taxon>
        <taxon>Ecdysozoa</taxon>
        <taxon>Arthropoda</taxon>
        <taxon>Chelicerata</taxon>
        <taxon>Arachnida</taxon>
        <taxon>Araneae</taxon>
        <taxon>Araneomorphae</taxon>
        <taxon>Entelegynae</taxon>
        <taxon>Araneoidea</taxon>
        <taxon>Araneidae</taxon>
        <taxon>Caerostris</taxon>
    </lineage>
</organism>
<dbReference type="EMBL" id="BPLR01016398">
    <property type="protein sequence ID" value="GIY83547.1"/>
    <property type="molecule type" value="Genomic_DNA"/>
</dbReference>
<dbReference type="AlphaFoldDB" id="A0AAV4WLI6"/>
<name>A0AAV4WLI6_CAEEX</name>
<proteinExistence type="predicted"/>
<keyword evidence="2" id="KW-1185">Reference proteome</keyword>